<evidence type="ECO:0000256" key="1">
    <source>
        <dbReference type="PROSITE-ProRule" id="PRU00042"/>
    </source>
</evidence>
<protein>
    <recommendedName>
        <fullName evidence="3">C2H2-type domain-containing protein</fullName>
    </recommendedName>
</protein>
<keyword evidence="5" id="KW-1185">Reference proteome</keyword>
<reference evidence="4" key="1">
    <citation type="thesis" date="2020" institute="ProQuest LLC" country="789 East Eisenhower Parkway, Ann Arbor, MI, USA">
        <title>Comparative Genomics and Chromosome Evolution.</title>
        <authorList>
            <person name="Mudd A.B."/>
        </authorList>
    </citation>
    <scope>NUCLEOTIDE SEQUENCE</scope>
    <source>
        <strain evidence="4">237g6f4</strain>
        <tissue evidence="4">Blood</tissue>
    </source>
</reference>
<feature type="domain" description="C2H2-type" evidence="3">
    <location>
        <begin position="1"/>
        <end position="27"/>
    </location>
</feature>
<evidence type="ECO:0000259" key="3">
    <source>
        <dbReference type="PROSITE" id="PS50157"/>
    </source>
</evidence>
<dbReference type="AlphaFoldDB" id="A0AAV6Z9Z9"/>
<accession>A0AAV6Z9Z9</accession>
<dbReference type="GO" id="GO:0008270">
    <property type="term" value="F:zinc ion binding"/>
    <property type="evidence" value="ECO:0007669"/>
    <property type="project" value="UniProtKB-KW"/>
</dbReference>
<feature type="compositionally biased region" description="Basic and acidic residues" evidence="2">
    <location>
        <begin position="105"/>
        <end position="124"/>
    </location>
</feature>
<comment type="caution">
    <text evidence="4">The sequence shown here is derived from an EMBL/GenBank/DDBJ whole genome shotgun (WGS) entry which is preliminary data.</text>
</comment>
<keyword evidence="1" id="KW-0479">Metal-binding</keyword>
<dbReference type="Proteomes" id="UP000824782">
    <property type="component" value="Unassembled WGS sequence"/>
</dbReference>
<dbReference type="InterPro" id="IPR013087">
    <property type="entry name" value="Znf_C2H2_type"/>
</dbReference>
<proteinExistence type="predicted"/>
<feature type="compositionally biased region" description="Low complexity" evidence="2">
    <location>
        <begin position="46"/>
        <end position="56"/>
    </location>
</feature>
<gene>
    <name evidence="4" type="ORF">GDO81_022936</name>
</gene>
<evidence type="ECO:0000313" key="5">
    <source>
        <dbReference type="Proteomes" id="UP000824782"/>
    </source>
</evidence>
<evidence type="ECO:0000256" key="2">
    <source>
        <dbReference type="SAM" id="MobiDB-lite"/>
    </source>
</evidence>
<name>A0AAV6Z9Z9_ENGPU</name>
<dbReference type="EMBL" id="WNYA01002505">
    <property type="protein sequence ID" value="KAG8544199.1"/>
    <property type="molecule type" value="Genomic_DNA"/>
</dbReference>
<organism evidence="4 5">
    <name type="scientific">Engystomops pustulosus</name>
    <name type="common">Tungara frog</name>
    <name type="synonym">Physalaemus pustulosus</name>
    <dbReference type="NCBI Taxonomy" id="76066"/>
    <lineage>
        <taxon>Eukaryota</taxon>
        <taxon>Metazoa</taxon>
        <taxon>Chordata</taxon>
        <taxon>Craniata</taxon>
        <taxon>Vertebrata</taxon>
        <taxon>Euteleostomi</taxon>
        <taxon>Amphibia</taxon>
        <taxon>Batrachia</taxon>
        <taxon>Anura</taxon>
        <taxon>Neobatrachia</taxon>
        <taxon>Hyloidea</taxon>
        <taxon>Leptodactylidae</taxon>
        <taxon>Leiuperinae</taxon>
        <taxon>Engystomops</taxon>
    </lineage>
</organism>
<sequence>MCEFCGKQYKYYTPYQEHVALHTPIKSAFSQDVEGKPPNNYEETNSNSQHSSAGSSRTHAGMSDMVGGSAGGSSLTNWQKEATSPMTSSSFPLMQGKGWKKKMKIKEETNNKSVKEEKSSKVEGRCSALVPSAWPPLTPDNV</sequence>
<feature type="compositionally biased region" description="Polar residues" evidence="2">
    <location>
        <begin position="72"/>
        <end position="92"/>
    </location>
</feature>
<dbReference type="PROSITE" id="PS50157">
    <property type="entry name" value="ZINC_FINGER_C2H2_2"/>
    <property type="match status" value="1"/>
</dbReference>
<keyword evidence="1" id="KW-0862">Zinc</keyword>
<keyword evidence="1" id="KW-0863">Zinc-finger</keyword>
<feature type="region of interest" description="Disordered" evidence="2">
    <location>
        <begin position="30"/>
        <end position="124"/>
    </location>
</feature>
<feature type="non-terminal residue" evidence="4">
    <location>
        <position position="142"/>
    </location>
</feature>
<dbReference type="PROSITE" id="PS00028">
    <property type="entry name" value="ZINC_FINGER_C2H2_1"/>
    <property type="match status" value="1"/>
</dbReference>
<evidence type="ECO:0000313" key="4">
    <source>
        <dbReference type="EMBL" id="KAG8544199.1"/>
    </source>
</evidence>